<proteinExistence type="predicted"/>
<keyword evidence="1" id="KW-0472">Membrane</keyword>
<reference evidence="3" key="1">
    <citation type="submission" date="2016-06" db="EMBL/GenBank/DDBJ databases">
        <authorList>
            <person name="Szabo Gitta"/>
        </authorList>
    </citation>
    <scope>NUCLEOTIDE SEQUENCE [LARGE SCALE GENOMIC DNA]</scope>
</reference>
<dbReference type="STRING" id="1835721.TRABTM_A_00990"/>
<sequence>MAIINYNFKYLYLIFAFVKLNKFIYIILNFKKNVYVNVILKLSGAACCTGKLRKLNLF</sequence>
<protein>
    <submittedName>
        <fullName evidence="2">Uncharacterized protein</fullName>
    </submittedName>
</protein>
<dbReference type="KEGG" id="senm:TRABTM_A_00990"/>
<evidence type="ECO:0000256" key="1">
    <source>
        <dbReference type="SAM" id="Phobius"/>
    </source>
</evidence>
<accession>A0A1C3L3V9</accession>
<evidence type="ECO:0000313" key="3">
    <source>
        <dbReference type="Proteomes" id="UP000092809"/>
    </source>
</evidence>
<keyword evidence="1" id="KW-0812">Transmembrane</keyword>
<keyword evidence="1" id="KW-1133">Transmembrane helix</keyword>
<organism evidence="2 3">
    <name type="scientific">secondary endosymbiont of Trabutina mannipara</name>
    <dbReference type="NCBI Taxonomy" id="1835721"/>
    <lineage>
        <taxon>Bacteria</taxon>
        <taxon>Pseudomonadati</taxon>
        <taxon>Pseudomonadota</taxon>
        <taxon>Gammaproteobacteria</taxon>
        <taxon>Enterobacterales</taxon>
        <taxon>Enterobacteriaceae</taxon>
    </lineage>
</organism>
<keyword evidence="3" id="KW-1185">Reference proteome</keyword>
<feature type="transmembrane region" description="Helical" evidence="1">
    <location>
        <begin position="10"/>
        <end position="28"/>
    </location>
</feature>
<dbReference type="Proteomes" id="UP000092809">
    <property type="component" value="Chromosome I"/>
</dbReference>
<name>A0A1C3L3V9_9ENTR</name>
<evidence type="ECO:0000313" key="2">
    <source>
        <dbReference type="EMBL" id="SBT81962.1"/>
    </source>
</evidence>
<dbReference type="AlphaFoldDB" id="A0A1C3L3V9"/>
<dbReference type="EMBL" id="LT594522">
    <property type="protein sequence ID" value="SBT81962.1"/>
    <property type="molecule type" value="Genomic_DNA"/>
</dbReference>
<gene>
    <name evidence="2" type="ORF">TRABTM_A_00990</name>
</gene>